<evidence type="ECO:0000256" key="2">
    <source>
        <dbReference type="SAM" id="MobiDB-lite"/>
    </source>
</evidence>
<dbReference type="OrthoDB" id="6382824at2759"/>
<feature type="compositionally biased region" description="Pro residues" evidence="2">
    <location>
        <begin position="341"/>
        <end position="351"/>
    </location>
</feature>
<reference evidence="3 4" key="2">
    <citation type="submission" date="2019-01" db="EMBL/GenBank/DDBJ databases">
        <title>The decoding of complex shrimp genome reveals the adaptation for benthos swimmer, frequently molting mechanism and breeding impact on genome.</title>
        <authorList>
            <person name="Sun Y."/>
            <person name="Gao Y."/>
            <person name="Yu Y."/>
        </authorList>
    </citation>
    <scope>NUCLEOTIDE SEQUENCE [LARGE SCALE GENOMIC DNA]</scope>
    <source>
        <tissue evidence="3">Muscle</tissue>
    </source>
</reference>
<dbReference type="Proteomes" id="UP000283509">
    <property type="component" value="Unassembled WGS sequence"/>
</dbReference>
<feature type="compositionally biased region" description="Low complexity" evidence="2">
    <location>
        <begin position="396"/>
        <end position="423"/>
    </location>
</feature>
<dbReference type="PRINTS" id="PR01217">
    <property type="entry name" value="PRICHEXTENSN"/>
</dbReference>
<feature type="compositionally biased region" description="Polar residues" evidence="2">
    <location>
        <begin position="777"/>
        <end position="811"/>
    </location>
</feature>
<feature type="compositionally biased region" description="Polar residues" evidence="2">
    <location>
        <begin position="843"/>
        <end position="864"/>
    </location>
</feature>
<gene>
    <name evidence="3" type="ORF">C7M84_007929</name>
</gene>
<comment type="caution">
    <text evidence="3">The sequence shown here is derived from an EMBL/GenBank/DDBJ whole genome shotgun (WGS) entry which is preliminary data.</text>
</comment>
<feature type="compositionally biased region" description="Pro residues" evidence="2">
    <location>
        <begin position="681"/>
        <end position="691"/>
    </location>
</feature>
<feature type="compositionally biased region" description="Pro residues" evidence="2">
    <location>
        <begin position="544"/>
        <end position="577"/>
    </location>
</feature>
<organism evidence="3 4">
    <name type="scientific">Penaeus vannamei</name>
    <name type="common">Whiteleg shrimp</name>
    <name type="synonym">Litopenaeus vannamei</name>
    <dbReference type="NCBI Taxonomy" id="6689"/>
    <lineage>
        <taxon>Eukaryota</taxon>
        <taxon>Metazoa</taxon>
        <taxon>Ecdysozoa</taxon>
        <taxon>Arthropoda</taxon>
        <taxon>Crustacea</taxon>
        <taxon>Multicrustacea</taxon>
        <taxon>Malacostraca</taxon>
        <taxon>Eumalacostraca</taxon>
        <taxon>Eucarida</taxon>
        <taxon>Decapoda</taxon>
        <taxon>Dendrobranchiata</taxon>
        <taxon>Penaeoidea</taxon>
        <taxon>Penaeidae</taxon>
        <taxon>Penaeus</taxon>
    </lineage>
</organism>
<evidence type="ECO:0000256" key="1">
    <source>
        <dbReference type="SAM" id="Coils"/>
    </source>
</evidence>
<feature type="compositionally biased region" description="Low complexity" evidence="2">
    <location>
        <begin position="1471"/>
        <end position="1483"/>
    </location>
</feature>
<protein>
    <submittedName>
        <fullName evidence="3">Uncharacterized protein</fullName>
    </submittedName>
</protein>
<feature type="compositionally biased region" description="Pro residues" evidence="2">
    <location>
        <begin position="424"/>
        <end position="442"/>
    </location>
</feature>
<evidence type="ECO:0000313" key="4">
    <source>
        <dbReference type="Proteomes" id="UP000283509"/>
    </source>
</evidence>
<evidence type="ECO:0000313" key="3">
    <source>
        <dbReference type="EMBL" id="ROT73635.1"/>
    </source>
</evidence>
<dbReference type="EMBL" id="QCYY01002013">
    <property type="protein sequence ID" value="ROT73635.1"/>
    <property type="molecule type" value="Genomic_DNA"/>
</dbReference>
<feature type="compositionally biased region" description="Low complexity" evidence="2">
    <location>
        <begin position="578"/>
        <end position="587"/>
    </location>
</feature>
<feature type="compositionally biased region" description="Low complexity" evidence="2">
    <location>
        <begin position="443"/>
        <end position="461"/>
    </location>
</feature>
<sequence length="1483" mass="161434">MFLVYGRPDDLSWDFSEWQPILAPCPSCRQGRVLQAAPVIPIKLPKSTKTGAVKASLVPLPQSSPAPTFPPARASPAPTSKQQGGRVQLIYLPEGSIQQLSSANAARIIPTSPAPPRAEALEVVPPPPAPHAIQNIEFSDKQKRDHEGRIVQGGVNNALPMSLVAAQGKEGDALEKLRLLETALSTSSQEPTVNQQDGRLPRVFIAPSHVPPPPGYVKIPLVPQGGSGAQDPRGAAPLPPTFLTPDNRNPPPGFVKFDLPPGVNQLSQDIPVVVPNSQIGPNFQLGRPAPSPFPGLTRPDASINFQAQGERDAKALAAPQSKPSIQTIPRGEAKPISPTTTPRPSPLPTTRPPFQARPTTPQAQPFPPRQPFPFPQQFPPNPNQPRPFNSVPGQPPFTGFPGQQFPQTSQLFPQPGQPFIQPGQPVPGQFPPRPAQPFPQPGQPFLQAGQPFRQPVQPFPQTGQPFPRPGQLFRQPGQPLPQPGQPVIQPGQPILPPRTNQNQTIFREQPIKPDFPTINGFQPNFPAVFPPNPFQPRIPQQPLANPPTLPSPQPSPQPAQPTPRPPVRPERPSPSPFPTTTTEDPTSFRQTTPKSVLGTTPRPQLVSQTSSRPFPDPFRSPRPTPSPSPRPTPRPVVTTPRPTLISSPTTPSSPSTPFSQPFNSFQDSPPGSFSPFTTRPLPSPSPFPPAASFPQIPGFQEPESPQIPSFRRPQSPPTPLFSTSPNPESQFSQGTPAPEISPFQETQVPEAVGFQGSSTPRIPSFQGTPAPRIPLFQGTSTPNIPSFQSTGAPQTPSFQATGAPQIPSFQTTRAPQFPSFQATDAPQIPAFQGTPAPRIPPFQGTTTPEIPAFQTTGAPQSTFQERPRRPKFPSFQRPRITTASPEEDLTTIPDENNSEFLTPAPTTFTTPTPPTTTTIKVTTFKPRFNFNVGSRRPFIRRKPRPTPVNDGKKENEEKKTDGLKKTETATLFPPFSVARTLNPLRKEEENAGDSSSAGPGVTVPSAGVFGRRLRPRTRKPSTQSEGDSASPVSTPSLRNRDVPSARTRQLPAWLKSRRRLRGRFRSTTTTTEPSTVQDIDYIDDTPVDILDNNGFSGAESTLVVFSRPPQNEVGEHFIAEDAVKTLAEEAEALKNEEVEEALIAAEEAVLGYAEEVDAEANREVAIHNLEENAKTTGTDVENPTINLVVEHPVEHIVDEVVEAVDDELEDNDNPIALLTDTPFDDVTEVPVQYDTDPSLEYDYESVTEQASESQNYDYYEYDHYADADYTEGVDQRFSGSNAHVIFAVPVTEYIPEDTTQIILDEEATEEIIDQATEFIPTTEDFAEEAGADVTTEYPAPTEDDSVMKETMDELVIKKSESTTSLVEENITTLNPFDSDSDAVTAVPTTELGTTDLGTTTTARPASLRPLHTRLQEVGKKAVDLTDKKNSRSPKILSESTIREVHASDPIVCFRDNRCFRTRGLRRRRAARPSASGPALPLSP</sequence>
<accession>A0A3R7M5Q8</accession>
<feature type="compositionally biased region" description="Polar residues" evidence="2">
    <location>
        <begin position="588"/>
        <end position="608"/>
    </location>
</feature>
<proteinExistence type="predicted"/>
<feature type="region of interest" description="Disordered" evidence="2">
    <location>
        <begin position="1464"/>
        <end position="1483"/>
    </location>
</feature>
<feature type="compositionally biased region" description="Low complexity" evidence="2">
    <location>
        <begin position="902"/>
        <end position="919"/>
    </location>
</feature>
<feature type="compositionally biased region" description="Low complexity" evidence="2">
    <location>
        <begin position="635"/>
        <end position="659"/>
    </location>
</feature>
<feature type="compositionally biased region" description="Low complexity" evidence="2">
    <location>
        <begin position="352"/>
        <end position="363"/>
    </location>
</feature>
<reference evidence="3 4" key="1">
    <citation type="submission" date="2018-04" db="EMBL/GenBank/DDBJ databases">
        <authorList>
            <person name="Zhang X."/>
            <person name="Yuan J."/>
            <person name="Li F."/>
            <person name="Xiang J."/>
        </authorList>
    </citation>
    <scope>NUCLEOTIDE SEQUENCE [LARGE SCALE GENOMIC DNA]</scope>
    <source>
        <tissue evidence="3">Muscle</tissue>
    </source>
</reference>
<feature type="region of interest" description="Disordered" evidence="2">
    <location>
        <begin position="826"/>
        <end position="919"/>
    </location>
</feature>
<feature type="compositionally biased region" description="Polar residues" evidence="2">
    <location>
        <begin position="720"/>
        <end position="735"/>
    </location>
</feature>
<name>A0A3R7M5Q8_PENVA</name>
<feature type="region of interest" description="Disordered" evidence="2">
    <location>
        <begin position="753"/>
        <end position="811"/>
    </location>
</feature>
<keyword evidence="4" id="KW-1185">Reference proteome</keyword>
<feature type="region of interest" description="Disordered" evidence="2">
    <location>
        <begin position="58"/>
        <end position="83"/>
    </location>
</feature>
<keyword evidence="1" id="KW-0175">Coiled coil</keyword>
<feature type="compositionally biased region" description="Pro residues" evidence="2">
    <location>
        <begin position="364"/>
        <end position="385"/>
    </location>
</feature>
<feature type="coiled-coil region" evidence="1">
    <location>
        <begin position="1116"/>
        <end position="1155"/>
    </location>
</feature>
<feature type="compositionally biased region" description="Polar residues" evidence="2">
    <location>
        <begin position="660"/>
        <end position="671"/>
    </location>
</feature>
<feature type="compositionally biased region" description="Basic and acidic residues" evidence="2">
    <location>
        <begin position="950"/>
        <end position="967"/>
    </location>
</feature>
<feature type="compositionally biased region" description="Pro residues" evidence="2">
    <location>
        <begin position="614"/>
        <end position="634"/>
    </location>
</feature>
<feature type="region of interest" description="Disordered" evidence="2">
    <location>
        <begin position="310"/>
        <end position="741"/>
    </location>
</feature>
<feature type="compositionally biased region" description="Polar residues" evidence="2">
    <location>
        <begin position="1020"/>
        <end position="1037"/>
    </location>
</feature>
<feature type="compositionally biased region" description="Polar residues" evidence="2">
    <location>
        <begin position="755"/>
        <end position="767"/>
    </location>
</feature>
<feature type="region of interest" description="Disordered" evidence="2">
    <location>
        <begin position="932"/>
        <end position="1053"/>
    </location>
</feature>
<dbReference type="STRING" id="6689.A0A3R7M5Q8"/>